<keyword evidence="2" id="KW-0812">Transmembrane</keyword>
<dbReference type="EMBL" id="LNZH02000213">
    <property type="protein sequence ID" value="OCB84929.1"/>
    <property type="molecule type" value="Genomic_DNA"/>
</dbReference>
<dbReference type="GO" id="GO:0031505">
    <property type="term" value="P:fungal-type cell wall organization"/>
    <property type="evidence" value="ECO:0007669"/>
    <property type="project" value="TreeGrafter"/>
</dbReference>
<feature type="region of interest" description="Disordered" evidence="1">
    <location>
        <begin position="396"/>
        <end position="417"/>
    </location>
</feature>
<feature type="transmembrane region" description="Helical" evidence="2">
    <location>
        <begin position="372"/>
        <end position="390"/>
    </location>
</feature>
<dbReference type="GO" id="GO:0016020">
    <property type="term" value="C:membrane"/>
    <property type="evidence" value="ECO:0007669"/>
    <property type="project" value="GOC"/>
</dbReference>
<feature type="region of interest" description="Disordered" evidence="1">
    <location>
        <begin position="171"/>
        <end position="202"/>
    </location>
</feature>
<keyword evidence="8" id="KW-1185">Reference proteome</keyword>
<evidence type="ECO:0000259" key="4">
    <source>
        <dbReference type="Pfam" id="PF23021"/>
    </source>
</evidence>
<dbReference type="AlphaFoldDB" id="A0A9Q5HS99"/>
<dbReference type="InterPro" id="IPR019402">
    <property type="entry name" value="CWH43_N"/>
</dbReference>
<feature type="transmembrane region" description="Helical" evidence="2">
    <location>
        <begin position="86"/>
        <end position="104"/>
    </location>
</feature>
<feature type="domain" description="PGAP2IP second transmembrane" evidence="4">
    <location>
        <begin position="419"/>
        <end position="591"/>
    </location>
</feature>
<feature type="domain" description="CWH43-like N-terminal" evidence="3">
    <location>
        <begin position="15"/>
        <end position="135"/>
    </location>
</feature>
<evidence type="ECO:0000313" key="8">
    <source>
        <dbReference type="Proteomes" id="UP000757232"/>
    </source>
</evidence>
<dbReference type="Pfam" id="PF10277">
    <property type="entry name" value="Frag1"/>
    <property type="match status" value="1"/>
</dbReference>
<feature type="transmembrane region" description="Helical" evidence="2">
    <location>
        <begin position="223"/>
        <end position="249"/>
    </location>
</feature>
<feature type="transmembrane region" description="Helical" evidence="2">
    <location>
        <begin position="255"/>
        <end position="274"/>
    </location>
</feature>
<feature type="transmembrane region" description="Helical" evidence="2">
    <location>
        <begin position="21"/>
        <end position="43"/>
    </location>
</feature>
<organism evidence="7 8">
    <name type="scientific">Sanghuangporus baumii</name>
    <name type="common">Phellinus baumii</name>
    <dbReference type="NCBI Taxonomy" id="108892"/>
    <lineage>
        <taxon>Eukaryota</taxon>
        <taxon>Fungi</taxon>
        <taxon>Dikarya</taxon>
        <taxon>Basidiomycota</taxon>
        <taxon>Agaricomycotina</taxon>
        <taxon>Agaricomycetes</taxon>
        <taxon>Hymenochaetales</taxon>
        <taxon>Hymenochaetaceae</taxon>
        <taxon>Sanghuangporus</taxon>
    </lineage>
</organism>
<dbReference type="OrthoDB" id="68581at2759"/>
<evidence type="ECO:0000259" key="5">
    <source>
        <dbReference type="Pfam" id="PF23022"/>
    </source>
</evidence>
<evidence type="ECO:0000313" key="7">
    <source>
        <dbReference type="EMBL" id="OCB84929.1"/>
    </source>
</evidence>
<dbReference type="GO" id="GO:0006506">
    <property type="term" value="P:GPI anchor biosynthetic process"/>
    <property type="evidence" value="ECO:0007669"/>
    <property type="project" value="TreeGrafter"/>
</dbReference>
<dbReference type="InterPro" id="IPR051916">
    <property type="entry name" value="GPI-anchor_lipid_remodeler"/>
</dbReference>
<accession>A0A9Q5HS99</accession>
<feature type="transmembrane region" description="Helical" evidence="2">
    <location>
        <begin position="55"/>
        <end position="74"/>
    </location>
</feature>
<dbReference type="PANTHER" id="PTHR14859">
    <property type="entry name" value="CALCOFLUOR WHITE HYPERSENSITIVE PROTEIN PRECURSOR"/>
    <property type="match status" value="1"/>
</dbReference>
<protein>
    <submittedName>
        <fullName evidence="7">Uncharacterized protein</fullName>
    </submittedName>
</protein>
<dbReference type="PANTHER" id="PTHR14859:SF1">
    <property type="entry name" value="PGAP2-INTERACTING PROTEIN"/>
    <property type="match status" value="1"/>
</dbReference>
<dbReference type="InterPro" id="IPR053912">
    <property type="entry name" value="PGAP2IP_TM_1nd"/>
</dbReference>
<dbReference type="Pfam" id="PF23226">
    <property type="entry name" value="Exo_endo_phos_PGAP2IP"/>
    <property type="match status" value="2"/>
</dbReference>
<feature type="transmembrane region" description="Helical" evidence="2">
    <location>
        <begin position="512"/>
        <end position="532"/>
    </location>
</feature>
<feature type="transmembrane region" description="Helical" evidence="2">
    <location>
        <begin position="580"/>
        <end position="595"/>
    </location>
</feature>
<evidence type="ECO:0000256" key="1">
    <source>
        <dbReference type="SAM" id="MobiDB-lite"/>
    </source>
</evidence>
<feature type="compositionally biased region" description="Basic and acidic residues" evidence="1">
    <location>
        <begin position="404"/>
        <end position="414"/>
    </location>
</feature>
<dbReference type="GO" id="GO:0005783">
    <property type="term" value="C:endoplasmic reticulum"/>
    <property type="evidence" value="ECO:0007669"/>
    <property type="project" value="TreeGrafter"/>
</dbReference>
<evidence type="ECO:0000256" key="2">
    <source>
        <dbReference type="SAM" id="Phobius"/>
    </source>
</evidence>
<feature type="transmembrane region" description="Helical" evidence="2">
    <location>
        <begin position="544"/>
        <end position="568"/>
    </location>
</feature>
<dbReference type="InterPro" id="IPR053911">
    <property type="entry name" value="PGAP2IP_TM_2nd"/>
</dbReference>
<dbReference type="Proteomes" id="UP000757232">
    <property type="component" value="Unassembled WGS sequence"/>
</dbReference>
<evidence type="ECO:0000259" key="3">
    <source>
        <dbReference type="Pfam" id="PF10277"/>
    </source>
</evidence>
<sequence>MPGPRFALGTLQYLVQRTRSSLALVVFITGIIRTLSCGGWVYITSTDHHDVHDVLMITYILCNIPWMVGGIACTPKECARQRRRRITLASIFFGSIVPMIYFFIQHKVHRIAGAYTHYSFFEWGLIITDILYDSVTELTFAEANLEITIGASSHMDLHTADQPNIEHKLQSSKAVENSSSTELKSLVNDDNKKSNTEDSPPPAQNILSRISLFFSALRSHRGVLSFVVDLYLAFIFWTIFTSLILMLFYFSVWELGIAGAEASLLSILSPAMLGIKSFRTWASTKFGRVSIHALSLAGLVAYKYPSPALRLLFVTFAAYIVCIGAVVDWSNQSLATYNSILLGLGLILSSLSKHANHSNNPLWPMVDERNGGYNKTGIFLAALAILHLALRDDPRQTQADTDAEEKQDADRETPLRASTKSWFPGSLALGSLIFSLHCFLTDPSTLIAWSWTGYPIKGPLPHLHGTLTHIAQSVGLLLVLLEPSANRVLTSPLWFFCGTISAYVLYSYKDWFGYYGGLGFAVFLMSIIPQTLQKAASSPFIGRTYFTAFFVTVLLYLANVWTVAYAFVPAGHLLRERTDFVLMAQIVLLAPAFDWQGSKYNRTSLSKIPPRLGQYSFTALSLMAVASGLVTMYRTPTSAPQPYRPGPRIVRAGIWTVHFGMDNQGRDSQRAMRDLIRDLELDVVGLLETDLHRTVYGNRDLTRVMAEEIGRSEEDPLDRELQSTELARIMNSTYPAPAIFLGYVVTKPHASRPAPYRILVEDGRMHDIDSDDLDRWCEYILYRGLYRTSYLRMSRGKVTDTELQAGQFVVPRFGHTVVDDSEAARYLRVHKETLDTPHWFPMEYYGDRRSGGKNGHYYHVFGTPLYYNLPEDALL</sequence>
<feature type="compositionally biased region" description="Polar residues" evidence="1">
    <location>
        <begin position="171"/>
        <end position="183"/>
    </location>
</feature>
<dbReference type="Pfam" id="PF23021">
    <property type="entry name" value="6TM_2nd_PGAP2IP"/>
    <property type="match status" value="1"/>
</dbReference>
<evidence type="ECO:0000259" key="6">
    <source>
        <dbReference type="Pfam" id="PF23226"/>
    </source>
</evidence>
<feature type="transmembrane region" description="Helical" evidence="2">
    <location>
        <begin position="308"/>
        <end position="327"/>
    </location>
</feature>
<name>A0A9Q5HS99_SANBA</name>
<proteinExistence type="predicted"/>
<keyword evidence="2" id="KW-1133">Transmembrane helix</keyword>
<feature type="transmembrane region" description="Helical" evidence="2">
    <location>
        <begin position="334"/>
        <end position="352"/>
    </location>
</feature>
<feature type="domain" description="PGAP2IP first transmembrane" evidence="5">
    <location>
        <begin position="234"/>
        <end position="386"/>
    </location>
</feature>
<keyword evidence="2" id="KW-0472">Membrane</keyword>
<feature type="transmembrane region" description="Helical" evidence="2">
    <location>
        <begin position="615"/>
        <end position="633"/>
    </location>
</feature>
<comment type="caution">
    <text evidence="7">The sequence shown here is derived from an EMBL/GenBank/DDBJ whole genome shotgun (WGS) entry which is preliminary data.</text>
</comment>
<dbReference type="Pfam" id="PF23022">
    <property type="entry name" value="6TM_1st_PGAP2IP"/>
    <property type="match status" value="1"/>
</dbReference>
<feature type="domain" description="PGAP2IP C-terminal nuclease-like" evidence="6">
    <location>
        <begin position="648"/>
        <end position="710"/>
    </location>
</feature>
<reference evidence="7" key="1">
    <citation type="submission" date="2016-06" db="EMBL/GenBank/DDBJ databases">
        <title>Draft Genome sequence of the fungus Inonotus baumii.</title>
        <authorList>
            <person name="Zhu H."/>
            <person name="Lin W."/>
        </authorList>
    </citation>
    <scope>NUCLEOTIDE SEQUENCE</scope>
    <source>
        <strain evidence="7">821</strain>
    </source>
</reference>
<dbReference type="InterPro" id="IPR057315">
    <property type="entry name" value="Exo_endo_phos_PGAP2IP_C"/>
</dbReference>
<gene>
    <name evidence="7" type="ORF">A7U60_g8151</name>
</gene>
<feature type="domain" description="PGAP2IP C-terminal nuclease-like" evidence="6">
    <location>
        <begin position="713"/>
        <end position="827"/>
    </location>
</feature>
<feature type="compositionally biased region" description="Basic and acidic residues" evidence="1">
    <location>
        <begin position="187"/>
        <end position="196"/>
    </location>
</feature>